<feature type="transmembrane region" description="Helical" evidence="8">
    <location>
        <begin position="244"/>
        <end position="269"/>
    </location>
</feature>
<dbReference type="OrthoDB" id="2370632at2"/>
<organism evidence="9 10">
    <name type="scientific">Tumebacillus permanentifrigoris</name>
    <dbReference type="NCBI Taxonomy" id="378543"/>
    <lineage>
        <taxon>Bacteria</taxon>
        <taxon>Bacillati</taxon>
        <taxon>Bacillota</taxon>
        <taxon>Bacilli</taxon>
        <taxon>Bacillales</taxon>
        <taxon>Alicyclobacillaceae</taxon>
        <taxon>Tumebacillus</taxon>
    </lineage>
</organism>
<evidence type="ECO:0000256" key="1">
    <source>
        <dbReference type="ARBA" id="ARBA00004651"/>
    </source>
</evidence>
<dbReference type="InterPro" id="IPR010290">
    <property type="entry name" value="TM_effector"/>
</dbReference>
<feature type="transmembrane region" description="Helical" evidence="8">
    <location>
        <begin position="103"/>
        <end position="128"/>
    </location>
</feature>
<proteinExistence type="predicted"/>
<evidence type="ECO:0000256" key="7">
    <source>
        <dbReference type="SAM" id="MobiDB-lite"/>
    </source>
</evidence>
<protein>
    <submittedName>
        <fullName evidence="9">Transmembrane secretion effector</fullName>
    </submittedName>
</protein>
<evidence type="ECO:0000256" key="8">
    <source>
        <dbReference type="SAM" id="Phobius"/>
    </source>
</evidence>
<feature type="transmembrane region" description="Helical" evidence="8">
    <location>
        <begin position="49"/>
        <end position="69"/>
    </location>
</feature>
<dbReference type="GO" id="GO:0005886">
    <property type="term" value="C:plasma membrane"/>
    <property type="evidence" value="ECO:0007669"/>
    <property type="project" value="UniProtKB-SubCell"/>
</dbReference>
<feature type="transmembrane region" description="Helical" evidence="8">
    <location>
        <begin position="281"/>
        <end position="299"/>
    </location>
</feature>
<comment type="subcellular location">
    <subcellularLocation>
        <location evidence="1">Cell membrane</location>
        <topology evidence="1">Multi-pass membrane protein</topology>
    </subcellularLocation>
</comment>
<keyword evidence="3" id="KW-1003">Cell membrane</keyword>
<dbReference type="PANTHER" id="PTHR23513:SF6">
    <property type="entry name" value="MAJOR FACILITATOR SUPERFAMILY ASSOCIATED DOMAIN-CONTAINING PROTEIN"/>
    <property type="match status" value="1"/>
</dbReference>
<keyword evidence="6 8" id="KW-0472">Membrane</keyword>
<evidence type="ECO:0000256" key="2">
    <source>
        <dbReference type="ARBA" id="ARBA00022448"/>
    </source>
</evidence>
<evidence type="ECO:0000256" key="5">
    <source>
        <dbReference type="ARBA" id="ARBA00022989"/>
    </source>
</evidence>
<accession>A0A316D6Z7</accession>
<dbReference type="Gene3D" id="1.20.1250.20">
    <property type="entry name" value="MFS general substrate transporter like domains"/>
    <property type="match status" value="1"/>
</dbReference>
<dbReference type="InterPro" id="IPR036259">
    <property type="entry name" value="MFS_trans_sf"/>
</dbReference>
<evidence type="ECO:0000313" key="10">
    <source>
        <dbReference type="Proteomes" id="UP000245634"/>
    </source>
</evidence>
<gene>
    <name evidence="9" type="ORF">C7459_114130</name>
</gene>
<dbReference type="Pfam" id="PF05977">
    <property type="entry name" value="MFS_3"/>
    <property type="match status" value="1"/>
</dbReference>
<feature type="transmembrane region" description="Helical" evidence="8">
    <location>
        <begin position="172"/>
        <end position="190"/>
    </location>
</feature>
<keyword evidence="2" id="KW-0813">Transport</keyword>
<evidence type="ECO:0000256" key="6">
    <source>
        <dbReference type="ARBA" id="ARBA00023136"/>
    </source>
</evidence>
<dbReference type="CDD" id="cd06173">
    <property type="entry name" value="MFS_MefA_like"/>
    <property type="match status" value="1"/>
</dbReference>
<dbReference type="Proteomes" id="UP000245634">
    <property type="component" value="Unassembled WGS sequence"/>
</dbReference>
<evidence type="ECO:0000313" key="9">
    <source>
        <dbReference type="EMBL" id="PWK09062.1"/>
    </source>
</evidence>
<keyword evidence="5 8" id="KW-1133">Transmembrane helix</keyword>
<reference evidence="9 10" key="1">
    <citation type="submission" date="2018-05" db="EMBL/GenBank/DDBJ databases">
        <title>Genomic Encyclopedia of Type Strains, Phase IV (KMG-IV): sequencing the most valuable type-strain genomes for metagenomic binning, comparative biology and taxonomic classification.</title>
        <authorList>
            <person name="Goeker M."/>
        </authorList>
    </citation>
    <scope>NUCLEOTIDE SEQUENCE [LARGE SCALE GENOMIC DNA]</scope>
    <source>
        <strain evidence="9 10">DSM 18773</strain>
    </source>
</reference>
<keyword evidence="4 8" id="KW-0812">Transmembrane</keyword>
<comment type="caution">
    <text evidence="9">The sequence shown here is derived from an EMBL/GenBank/DDBJ whole genome shotgun (WGS) entry which is preliminary data.</text>
</comment>
<dbReference type="AlphaFoldDB" id="A0A316D6Z7"/>
<dbReference type="PANTHER" id="PTHR23513">
    <property type="entry name" value="INTEGRAL MEMBRANE EFFLUX PROTEIN-RELATED"/>
    <property type="match status" value="1"/>
</dbReference>
<dbReference type="EMBL" id="QGGL01000014">
    <property type="protein sequence ID" value="PWK09062.1"/>
    <property type="molecule type" value="Genomic_DNA"/>
</dbReference>
<dbReference type="SUPFAM" id="SSF103473">
    <property type="entry name" value="MFS general substrate transporter"/>
    <property type="match status" value="1"/>
</dbReference>
<evidence type="ECO:0000256" key="3">
    <source>
        <dbReference type="ARBA" id="ARBA00022475"/>
    </source>
</evidence>
<feature type="transmembrane region" description="Helical" evidence="8">
    <location>
        <begin position="401"/>
        <end position="419"/>
    </location>
</feature>
<dbReference type="RefSeq" id="WP_109690309.1">
    <property type="nucleotide sequence ID" value="NZ_QGGL01000014.1"/>
</dbReference>
<feature type="region of interest" description="Disordered" evidence="7">
    <location>
        <begin position="194"/>
        <end position="216"/>
    </location>
</feature>
<evidence type="ECO:0000256" key="4">
    <source>
        <dbReference type="ARBA" id="ARBA00022692"/>
    </source>
</evidence>
<feature type="transmembrane region" description="Helical" evidence="8">
    <location>
        <begin position="12"/>
        <end position="37"/>
    </location>
</feature>
<keyword evidence="10" id="KW-1185">Reference proteome</keyword>
<name>A0A316D6Z7_9BACL</name>
<sequence>MTYRELLRHRGYSLLFSGQVLSQLGDAIYEVGIVWLVYRMTGSASALGWLAFCQSVPFLICGLLAGAFVDRWDRRLTMLVSDLVRGVAVVYLAVRYAYGSLTLAEVCAAAVVLTTARAFFHPAMRALYPAMLKREQLLLANSLSEGAKRICKIGGMVLGGVLMAQAQGGLVLWVNAMSFFLSMLTVYAFGKTPSTASGTGRDKVAAPGRLQKSRDSEQRSVRMSGSIFREIGSAFREVYNQRMVFYAILISSLGLVISTGLIKVGLPLLAGVVLQGEGDEYGVLMACFSVGMFMSAASMRRLARQFTILQLVGVGWLCYGAMLFLLSFAPTLWMACLVVGATGFAHFLTDIPVTTLIQQTMPMHRMSACQSVWATASFGSESVGVALGGTVLGFATIGVCFSSAGGLLLLLGLVALIKLRGNGQNVLDRQTLSE</sequence>
<feature type="transmembrane region" description="Helical" evidence="8">
    <location>
        <begin position="306"/>
        <end position="326"/>
    </location>
</feature>